<sequence length="245" mass="26676">MTCSSNLKLHPREDSGYLLQYGTFPDSPSAIEYIKEQGAPIVIKADGLAAGKGVIVAKTLDEAYEAVDSMLVKGDFDSVGGKVIVEEYLEGEEAYFFAMEPARDHKRVGDGDTSPNTWRMGAYSPTPILTPELQFTVMSTIIVPTNKAMAEEGCKYVGVLYAGLVIEKKSGLPKLIEYNVLFGDPECQVLMFRLESVLAQVLLANCKRELSKVTLNWSPGPAMVVVMASNGYPGSYEKGSDYMSS</sequence>
<comment type="caution">
    <text evidence="1">The sequence shown here is derived from an EMBL/GenBank/DDBJ whole genome shotgun (WGS) entry which is preliminary data.</text>
</comment>
<evidence type="ECO:0000313" key="1">
    <source>
        <dbReference type="EMBL" id="KAI4329485.1"/>
    </source>
</evidence>
<reference evidence="2" key="1">
    <citation type="journal article" date="2023" name="Front. Plant Sci.">
        <title>Chromosomal-level genome assembly of Melastoma candidum provides insights into trichome evolution.</title>
        <authorList>
            <person name="Zhong Y."/>
            <person name="Wu W."/>
            <person name="Sun C."/>
            <person name="Zou P."/>
            <person name="Liu Y."/>
            <person name="Dai S."/>
            <person name="Zhou R."/>
        </authorList>
    </citation>
    <scope>NUCLEOTIDE SEQUENCE [LARGE SCALE GENOMIC DNA]</scope>
</reference>
<evidence type="ECO:0000313" key="2">
    <source>
        <dbReference type="Proteomes" id="UP001057402"/>
    </source>
</evidence>
<dbReference type="Proteomes" id="UP001057402">
    <property type="component" value="Chromosome 8"/>
</dbReference>
<organism evidence="1 2">
    <name type="scientific">Melastoma candidum</name>
    <dbReference type="NCBI Taxonomy" id="119954"/>
    <lineage>
        <taxon>Eukaryota</taxon>
        <taxon>Viridiplantae</taxon>
        <taxon>Streptophyta</taxon>
        <taxon>Embryophyta</taxon>
        <taxon>Tracheophyta</taxon>
        <taxon>Spermatophyta</taxon>
        <taxon>Magnoliopsida</taxon>
        <taxon>eudicotyledons</taxon>
        <taxon>Gunneridae</taxon>
        <taxon>Pentapetalae</taxon>
        <taxon>rosids</taxon>
        <taxon>malvids</taxon>
        <taxon>Myrtales</taxon>
        <taxon>Melastomataceae</taxon>
        <taxon>Melastomatoideae</taxon>
        <taxon>Melastomateae</taxon>
        <taxon>Melastoma</taxon>
    </lineage>
</organism>
<protein>
    <submittedName>
        <fullName evidence="1">Uncharacterized protein</fullName>
    </submittedName>
</protein>
<keyword evidence="2" id="KW-1185">Reference proteome</keyword>
<proteinExistence type="predicted"/>
<name>A0ACB9MZ85_9MYRT</name>
<gene>
    <name evidence="1" type="ORF">MLD38_027872</name>
</gene>
<accession>A0ACB9MZ85</accession>
<dbReference type="EMBL" id="CM042887">
    <property type="protein sequence ID" value="KAI4329485.1"/>
    <property type="molecule type" value="Genomic_DNA"/>
</dbReference>